<protein>
    <submittedName>
        <fullName evidence="3">NUDIX domain-containing protein</fullName>
    </submittedName>
</protein>
<feature type="domain" description="Nudix hydrolase" evidence="1">
    <location>
        <begin position="29"/>
        <end position="172"/>
    </location>
</feature>
<dbReference type="OrthoDB" id="9780586at2"/>
<dbReference type="EMBL" id="CP026520">
    <property type="protein sequence ID" value="QAV16997.1"/>
    <property type="molecule type" value="Genomic_DNA"/>
</dbReference>
<dbReference type="PANTHER" id="PTHR10885">
    <property type="entry name" value="ISOPENTENYL-DIPHOSPHATE DELTA-ISOMERASE"/>
    <property type="match status" value="1"/>
</dbReference>
<dbReference type="CDD" id="cd04692">
    <property type="entry name" value="NUDIX_Hydrolase"/>
    <property type="match status" value="1"/>
</dbReference>
<dbReference type="PANTHER" id="PTHR10885:SF0">
    <property type="entry name" value="ISOPENTENYL-DIPHOSPHATE DELTA-ISOMERASE"/>
    <property type="match status" value="1"/>
</dbReference>
<dbReference type="Proteomes" id="UP001527202">
    <property type="component" value="Unassembled WGS sequence"/>
</dbReference>
<proteinExistence type="predicted"/>
<keyword evidence="5" id="KW-1185">Reference proteome</keyword>
<evidence type="ECO:0000313" key="2">
    <source>
        <dbReference type="EMBL" id="MCY9598787.1"/>
    </source>
</evidence>
<gene>
    <name evidence="2" type="ORF">M5X16_23810</name>
    <name evidence="3" type="ORF">PC41400_04570</name>
</gene>
<sequence>MTPEMFDIYDEDANRIGTASREEVHTAGYWHQTFHCWLVRPEGNRRMVLFQLRSPSKDTFPDRFDITAAGHLTAGETIQEASRELQEELGLRVPFDRLSLLFTVRTDERGTVRGRTFIDREISHVFGYESDWPLDAYTLQEEEVSGLYEAELRELADLFEGTIDSLEVRGVLAPSTSADGNDGLSQAGSDAESVRTVAKQDFVPHPDDYYLRVFELLGKI</sequence>
<reference evidence="2 5" key="2">
    <citation type="submission" date="2022-05" db="EMBL/GenBank/DDBJ databases">
        <title>Genome Sequencing of Bee-Associated Microbes.</title>
        <authorList>
            <person name="Dunlap C."/>
        </authorList>
    </citation>
    <scope>NUCLEOTIDE SEQUENCE [LARGE SCALE GENOMIC DNA]</scope>
    <source>
        <strain evidence="2 5">NRRL B-23120</strain>
    </source>
</reference>
<dbReference type="GO" id="GO:0003824">
    <property type="term" value="F:catalytic activity"/>
    <property type="evidence" value="ECO:0007669"/>
    <property type="project" value="UniProtKB-ARBA"/>
</dbReference>
<dbReference type="InterPro" id="IPR000086">
    <property type="entry name" value="NUDIX_hydrolase_dom"/>
</dbReference>
<organism evidence="3 4">
    <name type="scientific">Paenibacillus chitinolyticus</name>
    <dbReference type="NCBI Taxonomy" id="79263"/>
    <lineage>
        <taxon>Bacteria</taxon>
        <taxon>Bacillati</taxon>
        <taxon>Bacillota</taxon>
        <taxon>Bacilli</taxon>
        <taxon>Bacillales</taxon>
        <taxon>Paenibacillaceae</taxon>
        <taxon>Paenibacillus</taxon>
    </lineage>
</organism>
<evidence type="ECO:0000313" key="3">
    <source>
        <dbReference type="EMBL" id="QAV16997.1"/>
    </source>
</evidence>
<name>A0A410WRS2_9BACL</name>
<dbReference type="Proteomes" id="UP000288943">
    <property type="component" value="Chromosome"/>
</dbReference>
<evidence type="ECO:0000313" key="5">
    <source>
        <dbReference type="Proteomes" id="UP001527202"/>
    </source>
</evidence>
<accession>A0A410WRS2</accession>
<reference evidence="3 4" key="1">
    <citation type="submission" date="2018-01" db="EMBL/GenBank/DDBJ databases">
        <title>The whole genome sequencing and assembly of Paenibacillus chitinolyticus KCCM 41400 strain.</title>
        <authorList>
            <person name="Kim J.-Y."/>
            <person name="Park M.-K."/>
            <person name="Lee Y.-J."/>
            <person name="Yi H."/>
            <person name="Bahn Y.-S."/>
            <person name="Kim J.F."/>
            <person name="Lee D.-W."/>
        </authorList>
    </citation>
    <scope>NUCLEOTIDE SEQUENCE [LARGE SCALE GENOMIC DNA]</scope>
    <source>
        <strain evidence="3 4">KCCM 41400</strain>
    </source>
</reference>
<dbReference type="GeneID" id="95374085"/>
<dbReference type="InterPro" id="IPR015797">
    <property type="entry name" value="NUDIX_hydrolase-like_dom_sf"/>
</dbReference>
<dbReference type="KEGG" id="pchi:PC41400_04570"/>
<evidence type="ECO:0000313" key="4">
    <source>
        <dbReference type="Proteomes" id="UP000288943"/>
    </source>
</evidence>
<dbReference type="SUPFAM" id="SSF55811">
    <property type="entry name" value="Nudix"/>
    <property type="match status" value="1"/>
</dbReference>
<dbReference type="Gene3D" id="3.90.79.10">
    <property type="entry name" value="Nucleoside Triphosphate Pyrophosphohydrolase"/>
    <property type="match status" value="1"/>
</dbReference>
<dbReference type="RefSeq" id="WP_042234194.1">
    <property type="nucleotide sequence ID" value="NZ_CP026520.1"/>
</dbReference>
<dbReference type="PROSITE" id="PS51462">
    <property type="entry name" value="NUDIX"/>
    <property type="match status" value="1"/>
</dbReference>
<dbReference type="Pfam" id="PF00293">
    <property type="entry name" value="NUDIX"/>
    <property type="match status" value="1"/>
</dbReference>
<dbReference type="AlphaFoldDB" id="A0A410WRS2"/>
<evidence type="ECO:0000259" key="1">
    <source>
        <dbReference type="PROSITE" id="PS51462"/>
    </source>
</evidence>
<dbReference type="EMBL" id="JAMDMJ010000035">
    <property type="protein sequence ID" value="MCY9598787.1"/>
    <property type="molecule type" value="Genomic_DNA"/>
</dbReference>